<evidence type="ECO:0000256" key="3">
    <source>
        <dbReference type="ARBA" id="ARBA00022692"/>
    </source>
</evidence>
<dbReference type="SUPFAM" id="SSF56935">
    <property type="entry name" value="Porins"/>
    <property type="match status" value="1"/>
</dbReference>
<dbReference type="InterPro" id="IPR012910">
    <property type="entry name" value="Plug_dom"/>
</dbReference>
<evidence type="ECO:0000259" key="7">
    <source>
        <dbReference type="Pfam" id="PF00593"/>
    </source>
</evidence>
<dbReference type="Pfam" id="PF13715">
    <property type="entry name" value="CarbopepD_reg_2"/>
    <property type="match status" value="1"/>
</dbReference>
<dbReference type="GO" id="GO:0009279">
    <property type="term" value="C:cell outer membrane"/>
    <property type="evidence" value="ECO:0007669"/>
    <property type="project" value="UniProtKB-SubCell"/>
</dbReference>
<keyword evidence="5" id="KW-0472">Membrane</keyword>
<evidence type="ECO:0000256" key="6">
    <source>
        <dbReference type="ARBA" id="ARBA00023237"/>
    </source>
</evidence>
<dbReference type="AlphaFoldDB" id="A0A5J4SI63"/>
<evidence type="ECO:0000256" key="4">
    <source>
        <dbReference type="ARBA" id="ARBA00023077"/>
    </source>
</evidence>
<evidence type="ECO:0000259" key="8">
    <source>
        <dbReference type="Pfam" id="PF07715"/>
    </source>
</evidence>
<keyword evidence="9" id="KW-0675">Receptor</keyword>
<name>A0A5J4SI63_9ZZZZ</name>
<dbReference type="Gene3D" id="2.60.40.1120">
    <property type="entry name" value="Carboxypeptidase-like, regulatory domain"/>
    <property type="match status" value="1"/>
</dbReference>
<keyword evidence="6" id="KW-0998">Cell outer membrane</keyword>
<feature type="domain" description="TonB-dependent receptor-like beta-barrel" evidence="7">
    <location>
        <begin position="458"/>
        <end position="975"/>
    </location>
</feature>
<dbReference type="FunFam" id="2.170.130.10:FF:000008">
    <property type="entry name" value="SusC/RagA family TonB-linked outer membrane protein"/>
    <property type="match status" value="1"/>
</dbReference>
<dbReference type="Pfam" id="PF07715">
    <property type="entry name" value="Plug"/>
    <property type="match status" value="1"/>
</dbReference>
<evidence type="ECO:0000313" key="9">
    <source>
        <dbReference type="EMBL" id="KAA6345482.1"/>
    </source>
</evidence>
<dbReference type="InterPro" id="IPR039426">
    <property type="entry name" value="TonB-dep_rcpt-like"/>
</dbReference>
<dbReference type="Gene3D" id="2.170.130.10">
    <property type="entry name" value="TonB-dependent receptor, plug domain"/>
    <property type="match status" value="1"/>
</dbReference>
<comment type="subcellular location">
    <subcellularLocation>
        <location evidence="1">Cell outer membrane</location>
        <topology evidence="1">Multi-pass membrane protein</topology>
    </subcellularLocation>
</comment>
<dbReference type="NCBIfam" id="TIGR04056">
    <property type="entry name" value="OMP_RagA_SusC"/>
    <property type="match status" value="1"/>
</dbReference>
<gene>
    <name evidence="9" type="ORF">EZS27_006978</name>
</gene>
<protein>
    <submittedName>
        <fullName evidence="9">TonB-dependent receptor SusC</fullName>
    </submittedName>
</protein>
<dbReference type="Pfam" id="PF00593">
    <property type="entry name" value="TonB_dep_Rec_b-barrel"/>
    <property type="match status" value="1"/>
</dbReference>
<organism evidence="9">
    <name type="scientific">termite gut metagenome</name>
    <dbReference type="NCBI Taxonomy" id="433724"/>
    <lineage>
        <taxon>unclassified sequences</taxon>
        <taxon>metagenomes</taxon>
        <taxon>organismal metagenomes</taxon>
    </lineage>
</organism>
<evidence type="ECO:0000256" key="1">
    <source>
        <dbReference type="ARBA" id="ARBA00004571"/>
    </source>
</evidence>
<reference evidence="9" key="1">
    <citation type="submission" date="2019-03" db="EMBL/GenBank/DDBJ databases">
        <title>Single cell metagenomics reveals metabolic interactions within the superorganism composed of flagellate Streblomastix strix and complex community of Bacteroidetes bacteria on its surface.</title>
        <authorList>
            <person name="Treitli S.C."/>
            <person name="Kolisko M."/>
            <person name="Husnik F."/>
            <person name="Keeling P."/>
            <person name="Hampl V."/>
        </authorList>
    </citation>
    <scope>NUCLEOTIDE SEQUENCE</scope>
    <source>
        <strain evidence="9">STM</strain>
    </source>
</reference>
<dbReference type="InterPro" id="IPR008969">
    <property type="entry name" value="CarboxyPept-like_regulatory"/>
</dbReference>
<keyword evidence="2" id="KW-0813">Transport</keyword>
<dbReference type="Gene3D" id="2.40.170.20">
    <property type="entry name" value="TonB-dependent receptor, beta-barrel domain"/>
    <property type="match status" value="1"/>
</dbReference>
<dbReference type="PROSITE" id="PS52016">
    <property type="entry name" value="TONB_DEPENDENT_REC_3"/>
    <property type="match status" value="1"/>
</dbReference>
<dbReference type="InterPro" id="IPR037066">
    <property type="entry name" value="Plug_dom_sf"/>
</dbReference>
<evidence type="ECO:0000256" key="5">
    <source>
        <dbReference type="ARBA" id="ARBA00023136"/>
    </source>
</evidence>
<dbReference type="SUPFAM" id="SSF49464">
    <property type="entry name" value="Carboxypeptidase regulatory domain-like"/>
    <property type="match status" value="1"/>
</dbReference>
<comment type="caution">
    <text evidence="9">The sequence shown here is derived from an EMBL/GenBank/DDBJ whole genome shotgun (WGS) entry which is preliminary data.</text>
</comment>
<proteinExistence type="predicted"/>
<feature type="domain" description="TonB-dependent receptor plug" evidence="8">
    <location>
        <begin position="121"/>
        <end position="228"/>
    </location>
</feature>
<accession>A0A5J4SI63</accession>
<dbReference type="InterPro" id="IPR023996">
    <property type="entry name" value="TonB-dep_OMP_SusC/RagA"/>
</dbReference>
<keyword evidence="4" id="KW-0798">TonB box</keyword>
<dbReference type="InterPro" id="IPR000531">
    <property type="entry name" value="Beta-barrel_TonB"/>
</dbReference>
<dbReference type="NCBIfam" id="TIGR04057">
    <property type="entry name" value="SusC_RagA_signa"/>
    <property type="match status" value="1"/>
</dbReference>
<sequence>MRNTSQRKPFRLWLMLLLLFPFCASFAQTITVRGIVKDSAGESIIGASVIEAGTTNGSITDFEGNFTLQNVSSQGKLTVSFIGYQSQTVNIAGKTQFNVVMIDNTQLLEEVVVIGYGVQRKEAVTGSVASMNGEAMRSIASTNISQSLQGRVAGVEMSQTNSKPGAEMQIRIRGTRSLTASNDPLVVLDGIPFAGNLSEINPNEIKSIDILKDASATAIYGSRGANGVLLVTTNRGQNGQQAKVTYNGYYGTKSVFSKIDMMDGLTYAKMRKDANMPAYVNNTADESDDVNTDWQDLLYQTGSVQSHDIGISGGTKNGAYTFGVGYYDDKGILPLEGYTRLSMRASLDQEIGKFIRFGFTSNSNYNVTKGRSAGGVYQALQMTPLINPYNADGTWKRTIDMPADRGTWVYTRDIIEANKERMLSQTKGFGSYNSIYGEVKAPGIEGLKYRINVGFNLVMSTGGSYTGEGINNASPTNPSTASINNSLRTNWAVENLLTYDRVFAEKHAVNVVAMYSAEETLYNRSQVDAKGLAEHLQWYNLGQASGEITVNPGSDYQRYQRSGLESYMGRVMYSYDNRYMLSATIRSDGSSRLASGHKWHTYPAVSAGWNIKRESFMDNVNWLGNLKLRVGYGQTSNQAVDPYSTLGLLTTRPYNFGDASDNFSTGYYVSQLPNPNLGWEYSSTWNYGVDFSILKNRLSGTFEYYVTNTKDLLLNVDLPQTSGVGSYMANVGETQNKGFELSLNGTILNNVNGWTWDAGINLYTNRNKIVALASGLTEDKGNQWFVGKSINVIYAAKYIGLWQEGDPYREVLEPGGNVGMIKVEYLGDYNADGTPVRAIDGGGEDRQALEVDPDFQGGFNTRVAYKGFDLTVIGSFKSGGILVSSLYSNNGYLNLLTGRRGQINVDYWTPENTGAKYPKPGGILSGDNQKYANTLGLFDASYLKIRALTLGYNFNQQVIKDLGIQNLRLYATAQNPFVLFSPYKNESNGMDPETNSYGNENQATTGTYNRRILIIGTNSPSTRNYLVGINLTF</sequence>
<evidence type="ECO:0000256" key="2">
    <source>
        <dbReference type="ARBA" id="ARBA00022448"/>
    </source>
</evidence>
<keyword evidence="3" id="KW-0812">Transmembrane</keyword>
<dbReference type="InterPro" id="IPR036942">
    <property type="entry name" value="Beta-barrel_TonB_sf"/>
</dbReference>
<dbReference type="EMBL" id="SNRY01000169">
    <property type="protein sequence ID" value="KAA6345482.1"/>
    <property type="molecule type" value="Genomic_DNA"/>
</dbReference>
<dbReference type="InterPro" id="IPR023997">
    <property type="entry name" value="TonB-dep_OMP_SusC/RagA_CS"/>
</dbReference>